<name>A0AA86T1H1_9BACT</name>
<reference evidence="1" key="1">
    <citation type="submission" date="2022-10" db="EMBL/GenBank/DDBJ databases">
        <authorList>
            <person name="Koch H."/>
        </authorList>
    </citation>
    <scope>NUCLEOTIDE SEQUENCE</scope>
    <source>
        <strain evidence="1">DNF</strain>
    </source>
</reference>
<accession>A0AA86T1H1</accession>
<dbReference type="EMBL" id="OX365700">
    <property type="protein sequence ID" value="CAI4030035.1"/>
    <property type="molecule type" value="Genomic_DNA"/>
</dbReference>
<dbReference type="InterPro" id="IPR029063">
    <property type="entry name" value="SAM-dependent_MTases_sf"/>
</dbReference>
<keyword evidence="2" id="KW-1185">Reference proteome</keyword>
<gene>
    <name evidence="1" type="ORF">DNFV4_00459</name>
</gene>
<dbReference type="SUPFAM" id="SSF53335">
    <property type="entry name" value="S-adenosyl-L-methionine-dependent methyltransferases"/>
    <property type="match status" value="1"/>
</dbReference>
<evidence type="ECO:0000313" key="2">
    <source>
        <dbReference type="Proteomes" id="UP001179121"/>
    </source>
</evidence>
<dbReference type="RefSeq" id="WP_289267041.1">
    <property type="nucleotide sequence ID" value="NZ_OX365700.1"/>
</dbReference>
<proteinExistence type="predicted"/>
<sequence length="231" mass="26656">MKPRLQPQTVQAISRVFDELDYRLLGEVYCHEGGEEFWRARRGRCRRLGIKLGEVLKLRLKPGGRSLYVGAGVAELPVLIMETVDLQRAVVACNLRGDEVQELNRAAKDLPFRFEHRDATSVRGSFDHLWIVSVLNDPESYPELSELSYGRANPVTFNLTAFRKERRAVTRLVDRCLKNLTRRGLVTTSTEEAIWIAEWCAERQIHWKVERRTYKTALVEDPICFIQIGTQ</sequence>
<evidence type="ECO:0000313" key="1">
    <source>
        <dbReference type="EMBL" id="CAI4030035.1"/>
    </source>
</evidence>
<organism evidence="1 2">
    <name type="scientific">Nitrospira tepida</name>
    <dbReference type="NCBI Taxonomy" id="2973512"/>
    <lineage>
        <taxon>Bacteria</taxon>
        <taxon>Pseudomonadati</taxon>
        <taxon>Nitrospirota</taxon>
        <taxon>Nitrospiria</taxon>
        <taxon>Nitrospirales</taxon>
        <taxon>Nitrospiraceae</taxon>
        <taxon>Nitrospira</taxon>
    </lineage>
</organism>
<protein>
    <submittedName>
        <fullName evidence="1">Uncharacterized protein</fullName>
    </submittedName>
</protein>
<dbReference type="Proteomes" id="UP001179121">
    <property type="component" value="Chromosome"/>
</dbReference>
<dbReference type="AlphaFoldDB" id="A0AA86T1H1"/>
<dbReference type="KEGG" id="nti:DNFV4_00459"/>